<dbReference type="PANTHER" id="PTHR34215:SF1">
    <property type="entry name" value="YLXR DOMAIN-CONTAINING PROTEIN"/>
    <property type="match status" value="1"/>
</dbReference>
<evidence type="ECO:0000313" key="2">
    <source>
        <dbReference type="EMBL" id="SFG36143.1"/>
    </source>
</evidence>
<dbReference type="InterPro" id="IPR007393">
    <property type="entry name" value="YlxR_dom"/>
</dbReference>
<dbReference type="InterPro" id="IPR035931">
    <property type="entry name" value="YlxR-like_sf"/>
</dbReference>
<dbReference type="EMBL" id="FOPJ01000003">
    <property type="protein sequence ID" value="SFG36143.1"/>
    <property type="molecule type" value="Genomic_DNA"/>
</dbReference>
<accession>A0A1I2R7W5</accession>
<dbReference type="SUPFAM" id="SSF64376">
    <property type="entry name" value="YlxR-like"/>
    <property type="match status" value="1"/>
</dbReference>
<sequence length="100" mass="11266">MKERIRTCIATRRPMPDHQLLRVVLDPDNPTVVIPDPRRHLPGRGAWITPTLGAVEQADKRKAFRRALRASTAVDAGPLRAYLQKVEAADPTPTRKKTEH</sequence>
<reference evidence="2 3" key="1">
    <citation type="submission" date="2016-10" db="EMBL/GenBank/DDBJ databases">
        <authorList>
            <person name="de Groot N.N."/>
        </authorList>
    </citation>
    <scope>NUCLEOTIDE SEQUENCE [LARGE SCALE GENOMIC DNA]</scope>
    <source>
        <strain>J11</strain>
        <strain evidence="3">PG 39</strain>
    </source>
</reference>
<dbReference type="PANTHER" id="PTHR34215">
    <property type="entry name" value="BLL0784 PROTEIN"/>
    <property type="match status" value="1"/>
</dbReference>
<protein>
    <recommendedName>
        <fullName evidence="1">YlxR domain-containing protein</fullName>
    </recommendedName>
</protein>
<organism evidence="2 3">
    <name type="scientific">Corynebacterium spheniscorum</name>
    <dbReference type="NCBI Taxonomy" id="185761"/>
    <lineage>
        <taxon>Bacteria</taxon>
        <taxon>Bacillati</taxon>
        <taxon>Actinomycetota</taxon>
        <taxon>Actinomycetes</taxon>
        <taxon>Mycobacteriales</taxon>
        <taxon>Corynebacteriaceae</taxon>
        <taxon>Corynebacterium</taxon>
    </lineage>
</organism>
<evidence type="ECO:0000259" key="1">
    <source>
        <dbReference type="Pfam" id="PF04296"/>
    </source>
</evidence>
<gene>
    <name evidence="2" type="ORF">SAMN05660282_00649</name>
</gene>
<keyword evidence="3" id="KW-1185">Reference proteome</keyword>
<name>A0A1I2R7W5_9CORY</name>
<dbReference type="InterPro" id="IPR037465">
    <property type="entry name" value="YlxR"/>
</dbReference>
<dbReference type="OrthoDB" id="5244965at2"/>
<evidence type="ECO:0000313" key="3">
    <source>
        <dbReference type="Proteomes" id="UP000199065"/>
    </source>
</evidence>
<dbReference type="Gene3D" id="3.30.1230.10">
    <property type="entry name" value="YlxR-like"/>
    <property type="match status" value="1"/>
</dbReference>
<dbReference type="AlphaFoldDB" id="A0A1I2R7W5"/>
<dbReference type="STRING" id="185761.SAMN05660282_00649"/>
<proteinExistence type="predicted"/>
<feature type="domain" description="YlxR" evidence="1">
    <location>
        <begin position="6"/>
        <end position="73"/>
    </location>
</feature>
<dbReference type="Pfam" id="PF04296">
    <property type="entry name" value="YlxR"/>
    <property type="match status" value="1"/>
</dbReference>
<dbReference type="Proteomes" id="UP000199065">
    <property type="component" value="Unassembled WGS sequence"/>
</dbReference>